<dbReference type="InterPro" id="IPR007110">
    <property type="entry name" value="Ig-like_dom"/>
</dbReference>
<evidence type="ECO:0000256" key="1">
    <source>
        <dbReference type="ARBA" id="ARBA00009752"/>
    </source>
</evidence>
<evidence type="ECO:0000256" key="5">
    <source>
        <dbReference type="ARBA" id="ARBA00023180"/>
    </source>
</evidence>
<evidence type="ECO:0000259" key="9">
    <source>
        <dbReference type="PROSITE" id="PS50104"/>
    </source>
</evidence>
<feature type="domain" description="TIR" evidence="9">
    <location>
        <begin position="377"/>
        <end position="534"/>
    </location>
</feature>
<dbReference type="RefSeq" id="XP_053536846.1">
    <property type="nucleotide sequence ID" value="XM_053680871.1"/>
</dbReference>
<keyword evidence="7" id="KW-0812">Transmembrane</keyword>
<evidence type="ECO:0000259" key="10">
    <source>
        <dbReference type="PROSITE" id="PS50835"/>
    </source>
</evidence>
<keyword evidence="3" id="KW-0677">Repeat</keyword>
<sequence length="547" mass="63447">MTELRVLIYFFAELVMASASMNYSAHCVSLQEVDTIKVIQGEALRQSCPNHDCSSKMNNSLIFWFKNGSDGIQPITMEENERVHYHGAVLYFLPLSLNDTGLYITQRWYTATDCEEFKTEIVVYETFHTDQLYGNFSEQIDILPLDCPVYQNKGETITWYKDFRLIPNNSDAKLKVYLPSEEAEGIYTCMCTWEHHNQVYNSSGSYQIQRKEKTVPFPPTFQYPINNSVEFVDLGAEVKLNCRVFFGINVRERRSVYWKRNNHTLYCYKNVFVLRMYSTLFFFRMKNGEILSSLTISQVSETDLQYKYCCVAISTYNWDFVCITLMARESLLPVVVTFSCTILFLLLAAGMVKWFTVDLVLFFRSFRIMQSKRDDGKVYDAYVIYQKDNIDEKNGKKVAHFVNKVLPAVLENACGFKLYIHCRDDLPGEDCTELIETRMQLSRRLIAVLPPGVGQHQGVKTSLCYDWHVGLHRVLVEQELKVILIQLGDMKEYSHLPLGLQHLLQKTPPLRWDEGSGRATCPTSRFWKQVRYMMPVPPDSSSHGVDF</sequence>
<dbReference type="SMART" id="SM00255">
    <property type="entry name" value="TIR"/>
    <property type="match status" value="1"/>
</dbReference>
<dbReference type="OrthoDB" id="6132459at2759"/>
<proteinExistence type="inferred from homology"/>
<dbReference type="InterPro" id="IPR015621">
    <property type="entry name" value="IL-1_rcpt_fam"/>
</dbReference>
<dbReference type="KEGG" id="ipu:108266616"/>
<evidence type="ECO:0000313" key="12">
    <source>
        <dbReference type="RefSeq" id="XP_053536846.1"/>
    </source>
</evidence>
<protein>
    <submittedName>
        <fullName evidence="12">Interleukin-1 receptor type 1</fullName>
    </submittedName>
</protein>
<evidence type="ECO:0000313" key="11">
    <source>
        <dbReference type="Proteomes" id="UP000221080"/>
    </source>
</evidence>
<evidence type="ECO:0000256" key="3">
    <source>
        <dbReference type="ARBA" id="ARBA00022737"/>
    </source>
</evidence>
<dbReference type="Gene3D" id="2.60.40.10">
    <property type="entry name" value="Immunoglobulins"/>
    <property type="match status" value="3"/>
</dbReference>
<feature type="transmembrane region" description="Helical" evidence="7">
    <location>
        <begin position="331"/>
        <end position="363"/>
    </location>
</feature>
<dbReference type="GeneID" id="108266616"/>
<dbReference type="InterPro" id="IPR036179">
    <property type="entry name" value="Ig-like_dom_sf"/>
</dbReference>
<dbReference type="Proteomes" id="UP000221080">
    <property type="component" value="Chromosome 6"/>
</dbReference>
<accession>A0A9F7RHI4</accession>
<comment type="similarity">
    <text evidence="1">Belongs to the interleukin-1 receptor family.</text>
</comment>
<evidence type="ECO:0000256" key="6">
    <source>
        <dbReference type="ARBA" id="ARBA00023319"/>
    </source>
</evidence>
<keyword evidence="4" id="KW-1015">Disulfide bond</keyword>
<evidence type="ECO:0000256" key="2">
    <source>
        <dbReference type="ARBA" id="ARBA00022729"/>
    </source>
</evidence>
<keyword evidence="6" id="KW-0393">Immunoglobulin domain</keyword>
<dbReference type="PANTHER" id="PTHR11890:SF26">
    <property type="entry name" value="INTERLEUKIN-1 RECEPTOR TYPE 1"/>
    <property type="match status" value="1"/>
</dbReference>
<dbReference type="CTD" id="9173"/>
<evidence type="ECO:0000256" key="4">
    <source>
        <dbReference type="ARBA" id="ARBA00023157"/>
    </source>
</evidence>
<dbReference type="PRINTS" id="PR01536">
    <property type="entry name" value="INTRLKN1R12F"/>
</dbReference>
<keyword evidence="7" id="KW-0472">Membrane</keyword>
<keyword evidence="2 8" id="KW-0732">Signal</keyword>
<dbReference type="InterPro" id="IPR013783">
    <property type="entry name" value="Ig-like_fold"/>
</dbReference>
<dbReference type="CDD" id="cd00096">
    <property type="entry name" value="Ig"/>
    <property type="match status" value="1"/>
</dbReference>
<dbReference type="InterPro" id="IPR035897">
    <property type="entry name" value="Toll_tir_struct_dom_sf"/>
</dbReference>
<dbReference type="InterPro" id="IPR000157">
    <property type="entry name" value="TIR_dom"/>
</dbReference>
<dbReference type="FunFam" id="3.40.50.10140:FF:000009">
    <property type="entry name" value="X-linked interleukin-1 receptor accessory protein-like 1"/>
    <property type="match status" value="1"/>
</dbReference>
<feature type="signal peptide" evidence="8">
    <location>
        <begin position="1"/>
        <end position="19"/>
    </location>
</feature>
<evidence type="ECO:0000256" key="7">
    <source>
        <dbReference type="SAM" id="Phobius"/>
    </source>
</evidence>
<keyword evidence="12" id="KW-0675">Receptor</keyword>
<dbReference type="Pfam" id="PF01582">
    <property type="entry name" value="TIR"/>
    <property type="match status" value="1"/>
</dbReference>
<gene>
    <name evidence="12" type="primary">il1rl1</name>
</gene>
<feature type="domain" description="Ig-like" evidence="10">
    <location>
        <begin position="218"/>
        <end position="312"/>
    </location>
</feature>
<dbReference type="InterPro" id="IPR004074">
    <property type="entry name" value="IL-1_rcpt_I/II-typ"/>
</dbReference>
<dbReference type="SUPFAM" id="SSF52200">
    <property type="entry name" value="Toll/Interleukin receptor TIR domain"/>
    <property type="match status" value="1"/>
</dbReference>
<dbReference type="AlphaFoldDB" id="A0A9F7RHI4"/>
<dbReference type="Gene3D" id="3.40.50.10140">
    <property type="entry name" value="Toll/interleukin-1 receptor homology (TIR) domain"/>
    <property type="match status" value="1"/>
</dbReference>
<feature type="chain" id="PRO_5039901715" evidence="8">
    <location>
        <begin position="20"/>
        <end position="547"/>
    </location>
</feature>
<dbReference type="PROSITE" id="PS50104">
    <property type="entry name" value="TIR"/>
    <property type="match status" value="1"/>
</dbReference>
<keyword evidence="11" id="KW-1185">Reference proteome</keyword>
<dbReference type="GO" id="GO:0004908">
    <property type="term" value="F:interleukin-1 receptor activity"/>
    <property type="evidence" value="ECO:0007669"/>
    <property type="project" value="InterPro"/>
</dbReference>
<dbReference type="PRINTS" id="PR01537">
    <property type="entry name" value="INTRLKN1R1F"/>
</dbReference>
<evidence type="ECO:0000256" key="8">
    <source>
        <dbReference type="SAM" id="SignalP"/>
    </source>
</evidence>
<dbReference type="SUPFAM" id="SSF48726">
    <property type="entry name" value="Immunoglobulin"/>
    <property type="match status" value="2"/>
</dbReference>
<keyword evidence="7" id="KW-1133">Transmembrane helix</keyword>
<name>A0A9F7RHI4_ICTPU</name>
<reference evidence="11" key="1">
    <citation type="journal article" date="2016" name="Nat. Commun.">
        <title>The channel catfish genome sequence provides insights into the evolution of scale formation in teleosts.</title>
        <authorList>
            <person name="Liu Z."/>
            <person name="Liu S."/>
            <person name="Yao J."/>
            <person name="Bao L."/>
            <person name="Zhang J."/>
            <person name="Li Y."/>
            <person name="Jiang C."/>
            <person name="Sun L."/>
            <person name="Wang R."/>
            <person name="Zhang Y."/>
            <person name="Zhou T."/>
            <person name="Zeng Q."/>
            <person name="Fu Q."/>
            <person name="Gao S."/>
            <person name="Li N."/>
            <person name="Koren S."/>
            <person name="Jiang Y."/>
            <person name="Zimin A."/>
            <person name="Xu P."/>
            <person name="Phillippy A.M."/>
            <person name="Geng X."/>
            <person name="Song L."/>
            <person name="Sun F."/>
            <person name="Li C."/>
            <person name="Wang X."/>
            <person name="Chen A."/>
            <person name="Jin Y."/>
            <person name="Yuan Z."/>
            <person name="Yang Y."/>
            <person name="Tan S."/>
            <person name="Peatman E."/>
            <person name="Lu J."/>
            <person name="Qin Z."/>
            <person name="Dunham R."/>
            <person name="Li Z."/>
            <person name="Sonstegard T."/>
            <person name="Feng J."/>
            <person name="Danzmann R.G."/>
            <person name="Schroeder S."/>
            <person name="Scheffler B."/>
            <person name="Duke M.V."/>
            <person name="Ballard L."/>
            <person name="Kucuktas H."/>
            <person name="Kaltenboeck L."/>
            <person name="Liu H."/>
            <person name="Armbruster J."/>
            <person name="Xie Y."/>
            <person name="Kirby M.L."/>
            <person name="Tian Y."/>
            <person name="Flanagan M.E."/>
            <person name="Mu W."/>
            <person name="Waldbieser G.C."/>
        </authorList>
    </citation>
    <scope>NUCLEOTIDE SEQUENCE [LARGE SCALE GENOMIC DNA]</scope>
    <source>
        <strain evidence="11">SDA103</strain>
    </source>
</reference>
<organism evidence="11 12">
    <name type="scientific">Ictalurus punctatus</name>
    <name type="common">Channel catfish</name>
    <name type="synonym">Silurus punctatus</name>
    <dbReference type="NCBI Taxonomy" id="7998"/>
    <lineage>
        <taxon>Eukaryota</taxon>
        <taxon>Metazoa</taxon>
        <taxon>Chordata</taxon>
        <taxon>Craniata</taxon>
        <taxon>Vertebrata</taxon>
        <taxon>Euteleostomi</taxon>
        <taxon>Actinopterygii</taxon>
        <taxon>Neopterygii</taxon>
        <taxon>Teleostei</taxon>
        <taxon>Ostariophysi</taxon>
        <taxon>Siluriformes</taxon>
        <taxon>Ictaluridae</taxon>
        <taxon>Ictalurus</taxon>
    </lineage>
</organism>
<keyword evidence="5" id="KW-0325">Glycoprotein</keyword>
<dbReference type="PROSITE" id="PS50835">
    <property type="entry name" value="IG_LIKE"/>
    <property type="match status" value="1"/>
</dbReference>
<dbReference type="PANTHER" id="PTHR11890">
    <property type="entry name" value="INTERLEUKIN-1 RECEPTOR FAMILY MEMBER"/>
    <property type="match status" value="1"/>
</dbReference>
<reference evidence="12" key="2">
    <citation type="submission" date="2025-08" db="UniProtKB">
        <authorList>
            <consortium name="RefSeq"/>
        </authorList>
    </citation>
    <scope>IDENTIFICATION</scope>
    <source>
        <tissue evidence="12">Blood</tissue>
    </source>
</reference>